<dbReference type="InterPro" id="IPR025486">
    <property type="entry name" value="DUF4378"/>
</dbReference>
<sequence>MKDLSSESSNLMPIQLQPTGHPINPDLFLVLEQTKSSQVSKSKIINGSTSLHCNFDIEKLHRKLVFDVVNEVLVQKLEHPMILPARKLQGRLPSGQQLLKQLCSEIDQLHTEAFKSEDPDDDEYNILGEEILQQLPVDWNDYRREFPCIVLDIERSIFKDMIDELVCGEASSLKYKSSRRHRQLFAK</sequence>
<evidence type="ECO:0000313" key="3">
    <source>
        <dbReference type="Proteomes" id="UP000233837"/>
    </source>
</evidence>
<dbReference type="GO" id="GO:0051513">
    <property type="term" value="P:regulation of monopolar cell growth"/>
    <property type="evidence" value="ECO:0007669"/>
    <property type="project" value="InterPro"/>
</dbReference>
<proteinExistence type="predicted"/>
<dbReference type="AlphaFoldDB" id="A0A2I0XDN4"/>
<reference evidence="2 3" key="2">
    <citation type="journal article" date="2017" name="Nature">
        <title>The Apostasia genome and the evolution of orchids.</title>
        <authorList>
            <person name="Zhang G.Q."/>
            <person name="Liu K.W."/>
            <person name="Li Z."/>
            <person name="Lohaus R."/>
            <person name="Hsiao Y.Y."/>
            <person name="Niu S.C."/>
            <person name="Wang J.Y."/>
            <person name="Lin Y.C."/>
            <person name="Xu Q."/>
            <person name="Chen L.J."/>
            <person name="Yoshida K."/>
            <person name="Fujiwara S."/>
            <person name="Wang Z.W."/>
            <person name="Zhang Y.Q."/>
            <person name="Mitsuda N."/>
            <person name="Wang M."/>
            <person name="Liu G.H."/>
            <person name="Pecoraro L."/>
            <person name="Huang H.X."/>
            <person name="Xiao X.J."/>
            <person name="Lin M."/>
            <person name="Wu X.Y."/>
            <person name="Wu W.L."/>
            <person name="Chen Y.Y."/>
            <person name="Chang S.B."/>
            <person name="Sakamoto S."/>
            <person name="Ohme-Takagi M."/>
            <person name="Yagi M."/>
            <person name="Zeng S.J."/>
            <person name="Shen C.Y."/>
            <person name="Yeh C.M."/>
            <person name="Luo Y.B."/>
            <person name="Tsai W.C."/>
            <person name="Van de Peer Y."/>
            <person name="Liu Z.J."/>
        </authorList>
    </citation>
    <scope>NUCLEOTIDE SEQUENCE [LARGE SCALE GENOMIC DNA]</scope>
    <source>
        <tissue evidence="2">The whole plant</tissue>
    </source>
</reference>
<keyword evidence="3" id="KW-1185">Reference proteome</keyword>
<evidence type="ECO:0000259" key="1">
    <source>
        <dbReference type="Pfam" id="PF14309"/>
    </source>
</evidence>
<accession>A0A2I0XDN4</accession>
<reference evidence="2 3" key="1">
    <citation type="journal article" date="2016" name="Sci. Rep.">
        <title>The Dendrobium catenatum Lindl. genome sequence provides insights into polysaccharide synthase, floral development and adaptive evolution.</title>
        <authorList>
            <person name="Zhang G.Q."/>
            <person name="Xu Q."/>
            <person name="Bian C."/>
            <person name="Tsai W.C."/>
            <person name="Yeh C.M."/>
            <person name="Liu K.W."/>
            <person name="Yoshida K."/>
            <person name="Zhang L.S."/>
            <person name="Chang S.B."/>
            <person name="Chen F."/>
            <person name="Shi Y."/>
            <person name="Su Y.Y."/>
            <person name="Zhang Y.Q."/>
            <person name="Chen L.J."/>
            <person name="Yin Y."/>
            <person name="Lin M."/>
            <person name="Huang H."/>
            <person name="Deng H."/>
            <person name="Wang Z.W."/>
            <person name="Zhu S.L."/>
            <person name="Zhao X."/>
            <person name="Deng C."/>
            <person name="Niu S.C."/>
            <person name="Huang J."/>
            <person name="Wang M."/>
            <person name="Liu G.H."/>
            <person name="Yang H.J."/>
            <person name="Xiao X.J."/>
            <person name="Hsiao Y.Y."/>
            <person name="Wu W.L."/>
            <person name="Chen Y.Y."/>
            <person name="Mitsuda N."/>
            <person name="Ohme-Takagi M."/>
            <person name="Luo Y.B."/>
            <person name="Van de Peer Y."/>
            <person name="Liu Z.J."/>
        </authorList>
    </citation>
    <scope>NUCLEOTIDE SEQUENCE [LARGE SCALE GENOMIC DNA]</scope>
    <source>
        <tissue evidence="2">The whole plant</tissue>
    </source>
</reference>
<dbReference type="EMBL" id="KZ501954">
    <property type="protein sequence ID" value="PKU86010.1"/>
    <property type="molecule type" value="Genomic_DNA"/>
</dbReference>
<dbReference type="InterPro" id="IPR033334">
    <property type="entry name" value="LNG1/2"/>
</dbReference>
<dbReference type="PANTHER" id="PTHR31680">
    <property type="entry name" value="LONGIFOLIA PROTEIN"/>
    <property type="match status" value="1"/>
</dbReference>
<dbReference type="Pfam" id="PF14309">
    <property type="entry name" value="DUF4378"/>
    <property type="match status" value="1"/>
</dbReference>
<name>A0A2I0XDN4_9ASPA</name>
<dbReference type="PANTHER" id="PTHR31680:SF4">
    <property type="entry name" value="LONGIFOLIA PROTEIN"/>
    <property type="match status" value="1"/>
</dbReference>
<protein>
    <submittedName>
        <fullName evidence="2">Protein LONGIFOLIA 1</fullName>
    </submittedName>
</protein>
<gene>
    <name evidence="2" type="primary">LNG1</name>
    <name evidence="2" type="ORF">MA16_Dca001841</name>
</gene>
<dbReference type="Proteomes" id="UP000233837">
    <property type="component" value="Unassembled WGS sequence"/>
</dbReference>
<organism evidence="2 3">
    <name type="scientific">Dendrobium catenatum</name>
    <dbReference type="NCBI Taxonomy" id="906689"/>
    <lineage>
        <taxon>Eukaryota</taxon>
        <taxon>Viridiplantae</taxon>
        <taxon>Streptophyta</taxon>
        <taxon>Embryophyta</taxon>
        <taxon>Tracheophyta</taxon>
        <taxon>Spermatophyta</taxon>
        <taxon>Magnoliopsida</taxon>
        <taxon>Liliopsida</taxon>
        <taxon>Asparagales</taxon>
        <taxon>Orchidaceae</taxon>
        <taxon>Epidendroideae</taxon>
        <taxon>Malaxideae</taxon>
        <taxon>Dendrobiinae</taxon>
        <taxon>Dendrobium</taxon>
    </lineage>
</organism>
<feature type="domain" description="DUF4378" evidence="1">
    <location>
        <begin position="17"/>
        <end position="164"/>
    </location>
</feature>
<evidence type="ECO:0000313" key="2">
    <source>
        <dbReference type="EMBL" id="PKU86010.1"/>
    </source>
</evidence>